<keyword evidence="3 5" id="KW-1133">Transmembrane helix</keyword>
<dbReference type="InterPro" id="IPR018499">
    <property type="entry name" value="Tetraspanin/Peripherin"/>
</dbReference>
<evidence type="ECO:0000256" key="2">
    <source>
        <dbReference type="ARBA" id="ARBA00022692"/>
    </source>
</evidence>
<evidence type="ECO:0000313" key="6">
    <source>
        <dbReference type="EnsemblMetazoa" id="LLOJ008939-PA"/>
    </source>
</evidence>
<feature type="transmembrane region" description="Helical" evidence="5">
    <location>
        <begin position="21"/>
        <end position="42"/>
    </location>
</feature>
<protein>
    <recommendedName>
        <fullName evidence="8">Tetraspanin</fullName>
    </recommendedName>
</protein>
<dbReference type="EnsemblMetazoa" id="LLOJ008939-RA">
    <property type="protein sequence ID" value="LLOJ008939-PA"/>
    <property type="gene ID" value="LLOJ008939"/>
</dbReference>
<proteinExistence type="predicted"/>
<keyword evidence="4 5" id="KW-0472">Membrane</keyword>
<dbReference type="GO" id="GO:0016020">
    <property type="term" value="C:membrane"/>
    <property type="evidence" value="ECO:0007669"/>
    <property type="project" value="UniProtKB-SubCell"/>
</dbReference>
<organism evidence="6 7">
    <name type="scientific">Lutzomyia longipalpis</name>
    <name type="common">Sand fly</name>
    <dbReference type="NCBI Taxonomy" id="7200"/>
    <lineage>
        <taxon>Eukaryota</taxon>
        <taxon>Metazoa</taxon>
        <taxon>Ecdysozoa</taxon>
        <taxon>Arthropoda</taxon>
        <taxon>Hexapoda</taxon>
        <taxon>Insecta</taxon>
        <taxon>Pterygota</taxon>
        <taxon>Neoptera</taxon>
        <taxon>Endopterygota</taxon>
        <taxon>Diptera</taxon>
        <taxon>Nematocera</taxon>
        <taxon>Psychodoidea</taxon>
        <taxon>Psychodidae</taxon>
        <taxon>Lutzomyia</taxon>
        <taxon>Lutzomyia</taxon>
    </lineage>
</organism>
<accession>A0A1B0CVF4</accession>
<evidence type="ECO:0000256" key="4">
    <source>
        <dbReference type="ARBA" id="ARBA00023136"/>
    </source>
</evidence>
<evidence type="ECO:0008006" key="8">
    <source>
        <dbReference type="Google" id="ProtNLM"/>
    </source>
</evidence>
<evidence type="ECO:0000313" key="7">
    <source>
        <dbReference type="Proteomes" id="UP000092461"/>
    </source>
</evidence>
<dbReference type="EMBL" id="AJWK01030486">
    <property type="status" value="NOT_ANNOTATED_CDS"/>
    <property type="molecule type" value="Genomic_DNA"/>
</dbReference>
<dbReference type="Proteomes" id="UP000092461">
    <property type="component" value="Unassembled WGS sequence"/>
</dbReference>
<keyword evidence="7" id="KW-1185">Reference proteome</keyword>
<reference evidence="6" key="1">
    <citation type="submission" date="2020-05" db="UniProtKB">
        <authorList>
            <consortium name="EnsemblMetazoa"/>
        </authorList>
    </citation>
    <scope>IDENTIFICATION</scope>
    <source>
        <strain evidence="6">Jacobina</strain>
    </source>
</reference>
<feature type="transmembrane region" description="Helical" evidence="5">
    <location>
        <begin position="62"/>
        <end position="84"/>
    </location>
</feature>
<dbReference type="VEuPathDB" id="VectorBase:LLONM1_004750"/>
<dbReference type="VEuPathDB" id="VectorBase:LLOJ008939"/>
<evidence type="ECO:0000256" key="5">
    <source>
        <dbReference type="SAM" id="Phobius"/>
    </source>
</evidence>
<dbReference type="PRINTS" id="PR00259">
    <property type="entry name" value="TMFOUR"/>
</dbReference>
<dbReference type="Pfam" id="PF00335">
    <property type="entry name" value="Tetraspanin"/>
    <property type="match status" value="1"/>
</dbReference>
<comment type="subcellular location">
    <subcellularLocation>
        <location evidence="1">Membrane</location>
        <topology evidence="1">Multi-pass membrane protein</topology>
    </subcellularLocation>
</comment>
<sequence length="93" mass="10454">MHRRISNNFTYVSSCVKYMIFMLNFLFWLLGGLLIGVGFYAFVDKWQATGWLKVDNFYDVILNISLVMIIAGGVVFVVSFAGCLGRCVRAPAS</sequence>
<evidence type="ECO:0000256" key="3">
    <source>
        <dbReference type="ARBA" id="ARBA00022989"/>
    </source>
</evidence>
<dbReference type="AlphaFoldDB" id="A0A1B0CVF4"/>
<evidence type="ECO:0000256" key="1">
    <source>
        <dbReference type="ARBA" id="ARBA00004141"/>
    </source>
</evidence>
<keyword evidence="2 5" id="KW-0812">Transmembrane</keyword>
<name>A0A1B0CVF4_LUTLO</name>